<protein>
    <submittedName>
        <fullName evidence="1">Uncharacterized protein</fullName>
    </submittedName>
</protein>
<name>A0ACC2VQB7_9TREE</name>
<dbReference type="EMBL" id="JASBWS010000074">
    <property type="protein sequence ID" value="KAJ9100712.1"/>
    <property type="molecule type" value="Genomic_DNA"/>
</dbReference>
<organism evidence="1 2">
    <name type="scientific">Naganishia adeliensis</name>
    <dbReference type="NCBI Taxonomy" id="92952"/>
    <lineage>
        <taxon>Eukaryota</taxon>
        <taxon>Fungi</taxon>
        <taxon>Dikarya</taxon>
        <taxon>Basidiomycota</taxon>
        <taxon>Agaricomycotina</taxon>
        <taxon>Tremellomycetes</taxon>
        <taxon>Filobasidiales</taxon>
        <taxon>Filobasidiaceae</taxon>
        <taxon>Naganishia</taxon>
    </lineage>
</organism>
<evidence type="ECO:0000313" key="1">
    <source>
        <dbReference type="EMBL" id="KAJ9100712.1"/>
    </source>
</evidence>
<evidence type="ECO:0000313" key="2">
    <source>
        <dbReference type="Proteomes" id="UP001230649"/>
    </source>
</evidence>
<accession>A0ACC2VQB7</accession>
<reference evidence="1" key="1">
    <citation type="submission" date="2023-04" db="EMBL/GenBank/DDBJ databases">
        <title>Draft Genome sequencing of Naganishia species isolated from polar environments using Oxford Nanopore Technology.</title>
        <authorList>
            <person name="Leo P."/>
            <person name="Venkateswaran K."/>
        </authorList>
    </citation>
    <scope>NUCLEOTIDE SEQUENCE</scope>
    <source>
        <strain evidence="1">MNA-CCFEE 5262</strain>
    </source>
</reference>
<gene>
    <name evidence="1" type="ORF">QFC20_005405</name>
</gene>
<keyword evidence="2" id="KW-1185">Reference proteome</keyword>
<comment type="caution">
    <text evidence="1">The sequence shown here is derived from an EMBL/GenBank/DDBJ whole genome shotgun (WGS) entry which is preliminary data.</text>
</comment>
<dbReference type="Proteomes" id="UP001230649">
    <property type="component" value="Unassembled WGS sequence"/>
</dbReference>
<proteinExistence type="predicted"/>
<sequence length="612" mass="67433">MSNTAYPDHHALGHHLSHIDSDDIKGEKYGGVNIHTGGADGDAMVVDAEKRVSYTDEASQNEFDTEHTTTHRNLKPRHISMIAIGGAVGSGLIIGSGSALSKAGPVGLLIGYSLVGLICFTVMTALGEMATWLPDKRGFPGYASRFVDDALGFATGWNYLAKYLLISPNQIRKLIDPMARNQVITYWDPDRSINVAVWCSIIIVVILVINILGVAFFGEIEFWMSTCKVLVLVGLLLLGIILDLGGGPNHDRIGFRYWKKPGPFAHYIYQNDVGVFLGVWYAIPNALFAYIGTELIGVTVGEARDPRRAIPRAIKSTFWRILVFYVGGIFVVGLLVPSNSTALAGANKSAANAAASPFVVAIRLAGIKFLPAFINGCILLFVFSAANSDVYIGSRTLFQLAVQGQAPKIFKRVDKRGIPIYALLTCVLFLALSYICVSNSALTIFRYFTSLISLYGALIWIVLLISHIRFRSAMKYQNYQTSTLAYQAPFGKIGSIVALVSTIIIVIFKGYDAFMPKFQYKTFITSKQFIVNVILDRGLMLPARTDYIGILSFAGCYFGYKFYYKTRLVPLGDIDLLASERFYATQDSPEIIEEPAVGFKAKAKRFFTRMIE</sequence>